<dbReference type="AlphaFoldDB" id="A0A7V4TEA2"/>
<feature type="binding site" evidence="7">
    <location>
        <position position="34"/>
    </location>
    <ligand>
        <name>substrate</name>
    </ligand>
</feature>
<reference evidence="8" key="1">
    <citation type="journal article" date="2020" name="mSystems">
        <title>Genome- and Community-Level Interaction Insights into Carbon Utilization and Element Cycling Functions of Hydrothermarchaeota in Hydrothermal Sediment.</title>
        <authorList>
            <person name="Zhou Z."/>
            <person name="Liu Y."/>
            <person name="Xu W."/>
            <person name="Pan J."/>
            <person name="Luo Z.H."/>
            <person name="Li M."/>
        </authorList>
    </citation>
    <scope>NUCLEOTIDE SEQUENCE [LARGE SCALE GENOMIC DNA]</scope>
    <source>
        <strain evidence="8">SpSt-82</strain>
    </source>
</reference>
<dbReference type="EMBL" id="DTIY01000004">
    <property type="protein sequence ID" value="HGY38250.1"/>
    <property type="molecule type" value="Genomic_DNA"/>
</dbReference>
<dbReference type="GO" id="GO:0005829">
    <property type="term" value="C:cytosol"/>
    <property type="evidence" value="ECO:0007669"/>
    <property type="project" value="TreeGrafter"/>
</dbReference>
<evidence type="ECO:0000256" key="6">
    <source>
        <dbReference type="ARBA" id="ARBA00023141"/>
    </source>
</evidence>
<keyword evidence="6 7" id="KW-0057">Aromatic amino acid biosynthesis</keyword>
<dbReference type="InterPro" id="IPR027417">
    <property type="entry name" value="P-loop_NTPase"/>
</dbReference>
<comment type="function">
    <text evidence="7">Catalyzes the specific phosphorylation of the 3-hydroxyl group of shikimic acid using ATP as a cosubstrate.</text>
</comment>
<comment type="cofactor">
    <cofactor evidence="7">
        <name>Mg(2+)</name>
        <dbReference type="ChEBI" id="CHEBI:18420"/>
    </cofactor>
    <text evidence="7">Binds 1 Mg(2+) ion per subunit.</text>
</comment>
<comment type="catalytic activity">
    <reaction evidence="7">
        <text>shikimate + ATP = 3-phosphoshikimate + ADP + H(+)</text>
        <dbReference type="Rhea" id="RHEA:13121"/>
        <dbReference type="ChEBI" id="CHEBI:15378"/>
        <dbReference type="ChEBI" id="CHEBI:30616"/>
        <dbReference type="ChEBI" id="CHEBI:36208"/>
        <dbReference type="ChEBI" id="CHEBI:145989"/>
        <dbReference type="ChEBI" id="CHEBI:456216"/>
        <dbReference type="EC" id="2.7.1.71"/>
    </reaction>
</comment>
<comment type="subunit">
    <text evidence="7">Monomer.</text>
</comment>
<feature type="binding site" evidence="7">
    <location>
        <position position="16"/>
    </location>
    <ligand>
        <name>Mg(2+)</name>
        <dbReference type="ChEBI" id="CHEBI:18420"/>
    </ligand>
</feature>
<dbReference type="SUPFAM" id="SSF52540">
    <property type="entry name" value="P-loop containing nucleoside triphosphate hydrolases"/>
    <property type="match status" value="1"/>
</dbReference>
<feature type="binding site" evidence="7">
    <location>
        <position position="118"/>
    </location>
    <ligand>
        <name>ATP</name>
        <dbReference type="ChEBI" id="CHEBI:30616"/>
    </ligand>
</feature>
<keyword evidence="4 7" id="KW-0418">Kinase</keyword>
<dbReference type="GO" id="GO:0005524">
    <property type="term" value="F:ATP binding"/>
    <property type="evidence" value="ECO:0007669"/>
    <property type="project" value="UniProtKB-UniRule"/>
</dbReference>
<evidence type="ECO:0000256" key="3">
    <source>
        <dbReference type="ARBA" id="ARBA00022741"/>
    </source>
</evidence>
<dbReference type="CDD" id="cd00464">
    <property type="entry name" value="SK"/>
    <property type="match status" value="1"/>
</dbReference>
<name>A0A7V4TEA2_9BACT</name>
<dbReference type="GO" id="GO:0004765">
    <property type="term" value="F:shikimate kinase activity"/>
    <property type="evidence" value="ECO:0007669"/>
    <property type="project" value="UniProtKB-UniRule"/>
</dbReference>
<dbReference type="RefSeq" id="WP_017873106.1">
    <property type="nucleotide sequence ID" value="NZ_CP187957.1"/>
</dbReference>
<comment type="pathway">
    <text evidence="7">Metabolic intermediate biosynthesis; chorismate biosynthesis; chorismate from D-erythrose 4-phosphate and phosphoenolpyruvate: step 5/7.</text>
</comment>
<evidence type="ECO:0000256" key="5">
    <source>
        <dbReference type="ARBA" id="ARBA00022840"/>
    </source>
</evidence>
<gene>
    <name evidence="7" type="primary">aroK</name>
    <name evidence="8" type="ORF">ENW11_00340</name>
</gene>
<dbReference type="PANTHER" id="PTHR21087">
    <property type="entry name" value="SHIKIMATE KINASE"/>
    <property type="match status" value="1"/>
</dbReference>
<keyword evidence="1 7" id="KW-0028">Amino-acid biosynthesis</keyword>
<dbReference type="InterPro" id="IPR031322">
    <property type="entry name" value="Shikimate/glucono_kinase"/>
</dbReference>
<keyword evidence="3 7" id="KW-0547">Nucleotide-binding</keyword>
<dbReference type="GO" id="GO:0008652">
    <property type="term" value="P:amino acid biosynthetic process"/>
    <property type="evidence" value="ECO:0007669"/>
    <property type="project" value="UniProtKB-KW"/>
</dbReference>
<feature type="binding site" evidence="7">
    <location>
        <position position="58"/>
    </location>
    <ligand>
        <name>substrate</name>
    </ligand>
</feature>
<evidence type="ECO:0000313" key="8">
    <source>
        <dbReference type="EMBL" id="HGY38250.1"/>
    </source>
</evidence>
<organism evidence="8">
    <name type="scientific">Candidatus Caldatribacterium saccharofermentans</name>
    <dbReference type="NCBI Taxonomy" id="1454753"/>
    <lineage>
        <taxon>Bacteria</taxon>
        <taxon>Pseudomonadati</taxon>
        <taxon>Atribacterota</taxon>
        <taxon>Atribacteria</taxon>
        <taxon>Atribacterales</taxon>
        <taxon>Candidatus Caldatribacteriaceae</taxon>
        <taxon>Candidatus Caldatribacterium</taxon>
    </lineage>
</organism>
<dbReference type="PANTHER" id="PTHR21087:SF16">
    <property type="entry name" value="SHIKIMATE KINASE 1, CHLOROPLASTIC"/>
    <property type="match status" value="1"/>
</dbReference>
<keyword evidence="5 7" id="KW-0067">ATP-binding</keyword>
<comment type="caution">
    <text evidence="7">Lacks conserved residue(s) required for the propagation of feature annotation.</text>
</comment>
<feature type="binding site" evidence="7">
    <location>
        <begin position="12"/>
        <end position="17"/>
    </location>
    <ligand>
        <name>ATP</name>
        <dbReference type="ChEBI" id="CHEBI:30616"/>
    </ligand>
</feature>
<comment type="similarity">
    <text evidence="7">Belongs to the shikimate kinase family.</text>
</comment>
<evidence type="ECO:0000256" key="2">
    <source>
        <dbReference type="ARBA" id="ARBA00022679"/>
    </source>
</evidence>
<feature type="binding site" evidence="7">
    <location>
        <position position="80"/>
    </location>
    <ligand>
        <name>substrate</name>
    </ligand>
</feature>
<dbReference type="PRINTS" id="PR01100">
    <property type="entry name" value="SHIKIMTKNASE"/>
</dbReference>
<keyword evidence="7" id="KW-0479">Metal-binding</keyword>
<sequence length="173" mass="19990">MRCNIALLGFMGCGKTSVGRRVAQRIGWEFHDTDAIIEKRVGLPIPEIFSRYGEEYFRALETEVLAELATRRHLVLATGGGLPVREKNREILREHFFTVFLRVSFPILFERLRKSTGRPLLKKYPSFSELQALYESRVPYYSRAHVIIDADFLTEEEVAEEIVRRARDCGVLV</sequence>
<dbReference type="EC" id="2.7.1.71" evidence="7"/>
<dbReference type="GO" id="GO:0009073">
    <property type="term" value="P:aromatic amino acid family biosynthetic process"/>
    <property type="evidence" value="ECO:0007669"/>
    <property type="project" value="UniProtKB-KW"/>
</dbReference>
<keyword evidence="2 7" id="KW-0808">Transferase</keyword>
<feature type="binding site" evidence="7">
    <location>
        <position position="137"/>
    </location>
    <ligand>
        <name>substrate</name>
    </ligand>
</feature>
<dbReference type="UniPathway" id="UPA00053">
    <property type="reaction ID" value="UER00088"/>
</dbReference>
<accession>A0A7V4TEA2</accession>
<comment type="subcellular location">
    <subcellularLocation>
        <location evidence="7">Cytoplasm</location>
    </subcellularLocation>
</comment>
<evidence type="ECO:0000256" key="4">
    <source>
        <dbReference type="ARBA" id="ARBA00022777"/>
    </source>
</evidence>
<proteinExistence type="inferred from homology"/>
<keyword evidence="7" id="KW-0460">Magnesium</keyword>
<keyword evidence="7" id="KW-0963">Cytoplasm</keyword>
<evidence type="ECO:0000256" key="7">
    <source>
        <dbReference type="HAMAP-Rule" id="MF_00109"/>
    </source>
</evidence>
<dbReference type="GO" id="GO:0009423">
    <property type="term" value="P:chorismate biosynthetic process"/>
    <property type="evidence" value="ECO:0007669"/>
    <property type="project" value="UniProtKB-UniRule"/>
</dbReference>
<comment type="caution">
    <text evidence="8">The sequence shown here is derived from an EMBL/GenBank/DDBJ whole genome shotgun (WGS) entry which is preliminary data.</text>
</comment>
<dbReference type="GO" id="GO:0000287">
    <property type="term" value="F:magnesium ion binding"/>
    <property type="evidence" value="ECO:0007669"/>
    <property type="project" value="UniProtKB-UniRule"/>
</dbReference>
<dbReference type="HAMAP" id="MF_00109">
    <property type="entry name" value="Shikimate_kinase"/>
    <property type="match status" value="1"/>
</dbReference>
<evidence type="ECO:0000256" key="1">
    <source>
        <dbReference type="ARBA" id="ARBA00022605"/>
    </source>
</evidence>
<protein>
    <recommendedName>
        <fullName evidence="7">Shikimate kinase</fullName>
        <shortName evidence="7">SK</shortName>
        <ecNumber evidence="7">2.7.1.71</ecNumber>
    </recommendedName>
</protein>
<dbReference type="Pfam" id="PF01202">
    <property type="entry name" value="SKI"/>
    <property type="match status" value="1"/>
</dbReference>
<dbReference type="Gene3D" id="3.40.50.300">
    <property type="entry name" value="P-loop containing nucleotide triphosphate hydrolases"/>
    <property type="match status" value="1"/>
</dbReference>
<dbReference type="InterPro" id="IPR000623">
    <property type="entry name" value="Shikimate_kinase/TSH1"/>
</dbReference>